<feature type="transmembrane region" description="Helical" evidence="5">
    <location>
        <begin position="340"/>
        <end position="362"/>
    </location>
</feature>
<keyword evidence="4 5" id="KW-0472">Membrane</keyword>
<gene>
    <name evidence="9" type="ORF">PF327_03540</name>
</gene>
<feature type="transmembrane region" description="Helical" evidence="5">
    <location>
        <begin position="233"/>
        <end position="255"/>
    </location>
</feature>
<dbReference type="InterPro" id="IPR012340">
    <property type="entry name" value="NA-bd_OB-fold"/>
</dbReference>
<feature type="transmembrane region" description="Helical" evidence="5">
    <location>
        <begin position="286"/>
        <end position="303"/>
    </location>
</feature>
<evidence type="ECO:0000256" key="4">
    <source>
        <dbReference type="ARBA" id="ARBA00023136"/>
    </source>
</evidence>
<evidence type="ECO:0000256" key="3">
    <source>
        <dbReference type="ARBA" id="ARBA00022989"/>
    </source>
</evidence>
<dbReference type="InterPro" id="IPR056739">
    <property type="entry name" value="NfeD_membrane"/>
</dbReference>
<dbReference type="InterPro" id="IPR002810">
    <property type="entry name" value="NfeD-like_C"/>
</dbReference>
<dbReference type="Gene3D" id="3.90.226.10">
    <property type="entry name" value="2-enoyl-CoA Hydratase, Chain A, domain 1"/>
    <property type="match status" value="1"/>
</dbReference>
<keyword evidence="2 5" id="KW-0812">Transmembrane</keyword>
<dbReference type="RefSeq" id="WP_289401368.1">
    <property type="nucleotide sequence ID" value="NZ_JAQIBC010000002.1"/>
</dbReference>
<dbReference type="Gene3D" id="2.40.50.140">
    <property type="entry name" value="Nucleic acid-binding proteins"/>
    <property type="match status" value="1"/>
</dbReference>
<feature type="transmembrane region" description="Helical" evidence="5">
    <location>
        <begin position="262"/>
        <end position="280"/>
    </location>
</feature>
<evidence type="ECO:0000259" key="6">
    <source>
        <dbReference type="Pfam" id="PF01957"/>
    </source>
</evidence>
<dbReference type="PANTHER" id="PTHR33507:SF4">
    <property type="entry name" value="NODULATION COMPETITIVENESS PROTEIN NFED"/>
    <property type="match status" value="1"/>
</dbReference>
<evidence type="ECO:0000256" key="5">
    <source>
        <dbReference type="SAM" id="Phobius"/>
    </source>
</evidence>
<comment type="caution">
    <text evidence="9">The sequence shown here is derived from an EMBL/GenBank/DDBJ whole genome shotgun (WGS) entry which is preliminary data.</text>
</comment>
<protein>
    <submittedName>
        <fullName evidence="9">Nodulation protein NfeD</fullName>
    </submittedName>
</protein>
<dbReference type="PANTHER" id="PTHR33507">
    <property type="entry name" value="INNER MEMBRANE PROTEIN YBBJ"/>
    <property type="match status" value="1"/>
</dbReference>
<sequence>MKRLFFLLLIIFFPIIASTSTVIKLEIKGAVGPASSNYLKEGMAAAVQDNAQMILIELDTPGGLSTSMREMIQEITNSTLPVITYVSPKGARAASAGTYLLYASHVAAMAPGTNLGAATPISLMPVPKMTDANTSAPSSLEKKVINDAMAYIKSLAELNDRNITWAMEAVKEAKSISAKDALRYHVIDMMAENSIELLNKLDGTRLRVSGKEVILSTKNALIHPFEPDWKTQLLMIITDPNIAYMLLLIAIYGIFFELVNPGAIFPGVIGVISGVISLYALNMLPFNYAGLLLILLGIAFMVAEVLIVGFGILGIGGVAAFAFGSLLLFDTDTLGSGVSIPLIIAFTLVSLAFFIFLIRFLIKSRSVKIVTGVDEMIGSTAEVLDSSEKGYRVRCHGEVWYAESDSDLDIGQKVRVESLSGLVLHVNPIKE</sequence>
<dbReference type="InterPro" id="IPR056738">
    <property type="entry name" value="NfeD1b_N"/>
</dbReference>
<evidence type="ECO:0000256" key="1">
    <source>
        <dbReference type="ARBA" id="ARBA00004141"/>
    </source>
</evidence>
<proteinExistence type="predicted"/>
<feature type="domain" description="NfeD1b N-terminal" evidence="8">
    <location>
        <begin position="24"/>
        <end position="194"/>
    </location>
</feature>
<evidence type="ECO:0000259" key="8">
    <source>
        <dbReference type="Pfam" id="PF25145"/>
    </source>
</evidence>
<reference evidence="9" key="1">
    <citation type="submission" date="2023-01" db="EMBL/GenBank/DDBJ databases">
        <title>Sulfurovum sp. XTW-4 genome assembly.</title>
        <authorList>
            <person name="Wang J."/>
        </authorList>
    </citation>
    <scope>NUCLEOTIDE SEQUENCE</scope>
    <source>
        <strain evidence="9">XTW-4</strain>
    </source>
</reference>
<evidence type="ECO:0000313" key="10">
    <source>
        <dbReference type="Proteomes" id="UP001169066"/>
    </source>
</evidence>
<dbReference type="Proteomes" id="UP001169066">
    <property type="component" value="Unassembled WGS sequence"/>
</dbReference>
<dbReference type="Pfam" id="PF01957">
    <property type="entry name" value="NfeD"/>
    <property type="match status" value="1"/>
</dbReference>
<feature type="domain" description="NfeD integral membrane" evidence="7">
    <location>
        <begin position="241"/>
        <end position="357"/>
    </location>
</feature>
<dbReference type="CDD" id="cd07020">
    <property type="entry name" value="Clp_protease_NfeD_1"/>
    <property type="match status" value="1"/>
</dbReference>
<dbReference type="InterPro" id="IPR052165">
    <property type="entry name" value="Membrane_assoc_protease"/>
</dbReference>
<name>A0ABT7QQA0_9BACT</name>
<dbReference type="InterPro" id="IPR029045">
    <property type="entry name" value="ClpP/crotonase-like_dom_sf"/>
</dbReference>
<evidence type="ECO:0000259" key="7">
    <source>
        <dbReference type="Pfam" id="PF24961"/>
    </source>
</evidence>
<evidence type="ECO:0000256" key="2">
    <source>
        <dbReference type="ARBA" id="ARBA00022692"/>
    </source>
</evidence>
<feature type="domain" description="NfeD-like C-terminal" evidence="6">
    <location>
        <begin position="373"/>
        <end position="428"/>
    </location>
</feature>
<evidence type="ECO:0000313" key="9">
    <source>
        <dbReference type="EMBL" id="MDM5263259.1"/>
    </source>
</evidence>
<organism evidence="9 10">
    <name type="scientific">Sulfurovum xiamenensis</name>
    <dbReference type="NCBI Taxonomy" id="3019066"/>
    <lineage>
        <taxon>Bacteria</taxon>
        <taxon>Pseudomonadati</taxon>
        <taxon>Campylobacterota</taxon>
        <taxon>Epsilonproteobacteria</taxon>
        <taxon>Campylobacterales</taxon>
        <taxon>Sulfurovaceae</taxon>
        <taxon>Sulfurovum</taxon>
    </lineage>
</organism>
<comment type="subcellular location">
    <subcellularLocation>
        <location evidence="1">Membrane</location>
        <topology evidence="1">Multi-pass membrane protein</topology>
    </subcellularLocation>
</comment>
<dbReference type="EMBL" id="JAQIBC010000002">
    <property type="protein sequence ID" value="MDM5263259.1"/>
    <property type="molecule type" value="Genomic_DNA"/>
</dbReference>
<dbReference type="Pfam" id="PF25145">
    <property type="entry name" value="NfeD1b_N"/>
    <property type="match status" value="1"/>
</dbReference>
<accession>A0ABT7QQA0</accession>
<dbReference type="Pfam" id="PF24961">
    <property type="entry name" value="NfeD_membrane"/>
    <property type="match status" value="1"/>
</dbReference>
<dbReference type="SUPFAM" id="SSF52096">
    <property type="entry name" value="ClpP/crotonase"/>
    <property type="match status" value="1"/>
</dbReference>
<keyword evidence="3 5" id="KW-1133">Transmembrane helix</keyword>
<feature type="transmembrane region" description="Helical" evidence="5">
    <location>
        <begin position="310"/>
        <end position="328"/>
    </location>
</feature>
<dbReference type="SUPFAM" id="SSF141322">
    <property type="entry name" value="NfeD domain-like"/>
    <property type="match status" value="1"/>
</dbReference>
<keyword evidence="10" id="KW-1185">Reference proteome</keyword>